<comment type="catalytic activity">
    <reaction evidence="1">
        <text>ATP + protein L-histidine = ADP + protein N-phospho-L-histidine.</text>
        <dbReference type="EC" id="2.7.13.3"/>
    </reaction>
</comment>
<feature type="transmembrane region" description="Helical" evidence="15">
    <location>
        <begin position="122"/>
        <end position="140"/>
    </location>
</feature>
<dbReference type="CDD" id="cd16922">
    <property type="entry name" value="HATPase_EvgS-ArcB-TorS-like"/>
    <property type="match status" value="1"/>
</dbReference>
<dbReference type="Gene3D" id="1.10.287.130">
    <property type="match status" value="1"/>
</dbReference>
<dbReference type="PANTHER" id="PTHR43047:SF72">
    <property type="entry name" value="OSMOSENSING HISTIDINE PROTEIN KINASE SLN1"/>
    <property type="match status" value="1"/>
</dbReference>
<dbReference type="STRING" id="1091494.MEALZ_1908"/>
<dbReference type="SUPFAM" id="SSF47384">
    <property type="entry name" value="Homodimeric domain of signal transducing histidine kinase"/>
    <property type="match status" value="1"/>
</dbReference>
<evidence type="ECO:0000256" key="7">
    <source>
        <dbReference type="ARBA" id="ARBA00022692"/>
    </source>
</evidence>
<sequence>MRLRLSLADLGQSVSLIIPVGLLYFVFGLLGLELALPPSTASAVWPSAGIALGLLLLLGYRVWPGIFIGNFFISAQTFGFDDNMLAVSLISASGASVSALTGRYLIGRIVGFPSVLLEDKHIILFLLFGGPVSCSIPATLDVAALTLSGVLGPSEIPINWFIKWVGDSIGVFVFTPLLLIVFANPKSVWRKRFFPVGIPLLLSFMLIIGFFFYVQKLDRKQHDLDFENQSLMLAEALKHRIKQHQHIVYATGNLFIGDNAVGPNDFKLAARHGFDEFPEIQSISWQRYRIKEKTRLKLLPVYSEHRDESISVALELSERRLDQFARVQSSDSLVKAIIEPAKGHIHFLLPIYRSKKESPQTPIGILASTVSTESMIRQTFKGLNTKGVYLAITGSDSESGYSIIYSNTKDHLHNNFRKYSLLLGNQEWQFYFYQDHSSIYAHFHWPMWWFLISGLLFTSLLGAGLLMLTGRHVKTELVVSERTAELLSAKQAAETANEAKNQFLAKISHELRTPLNGIMGFAQLLQKSPEIPEAQKQQVNIISHCSEDLLTLINDILDIAAIESNKTKFVIERFDFVSLINDIVELFRLKAAEKQLAFVHNQHNLPQFLHGDQKRLRQIIANLLDNAIKYTDRGRVTLTTDYQNDQLIITVADTGCGIANEHLNLIFSPFIQLRGKGLYKEGIGIGLAICKELIKLMQGSISVQSEQGSGSVFTVNLPLKTDSTKASKTSGLVIPYNKHFGKLQILIADDNEINLILLKQLLLKQDCAVDCVDNGVDALNMIHKYHYKVAFIDLNMPVMNGIELVRLLRQENNDIQLIAISAYADRRTIREALDAGFDHYLTKPIDTKQLNQLIHFFDYD</sequence>
<dbReference type="InterPro" id="IPR001789">
    <property type="entry name" value="Sig_transdc_resp-reg_receiver"/>
</dbReference>
<dbReference type="SMART" id="SM00388">
    <property type="entry name" value="HisKA"/>
    <property type="match status" value="1"/>
</dbReference>
<dbReference type="CDD" id="cd00082">
    <property type="entry name" value="HisKA"/>
    <property type="match status" value="1"/>
</dbReference>
<feature type="transmembrane region" description="Helical" evidence="15">
    <location>
        <begin position="160"/>
        <end position="181"/>
    </location>
</feature>
<keyword evidence="11 15" id="KW-1133">Transmembrane helix</keyword>
<dbReference type="PATRIC" id="fig|271065.3.peg.1959"/>
<feature type="transmembrane region" description="Helical" evidence="15">
    <location>
        <begin position="83"/>
        <end position="101"/>
    </location>
</feature>
<feature type="domain" description="Response regulatory" evidence="17">
    <location>
        <begin position="744"/>
        <end position="858"/>
    </location>
</feature>
<dbReference type="InterPro" id="IPR004358">
    <property type="entry name" value="Sig_transdc_His_kin-like_C"/>
</dbReference>
<evidence type="ECO:0000256" key="14">
    <source>
        <dbReference type="PROSITE-ProRule" id="PRU00169"/>
    </source>
</evidence>
<dbReference type="Pfam" id="PF00512">
    <property type="entry name" value="HisKA"/>
    <property type="match status" value="1"/>
</dbReference>
<evidence type="ECO:0000256" key="9">
    <source>
        <dbReference type="ARBA" id="ARBA00022777"/>
    </source>
</evidence>
<evidence type="ECO:0000256" key="8">
    <source>
        <dbReference type="ARBA" id="ARBA00022741"/>
    </source>
</evidence>
<dbReference type="CDD" id="cd17546">
    <property type="entry name" value="REC_hyHK_CKI1_RcsC-like"/>
    <property type="match status" value="1"/>
</dbReference>
<dbReference type="InterPro" id="IPR036097">
    <property type="entry name" value="HisK_dim/P_sf"/>
</dbReference>
<dbReference type="Proteomes" id="UP000008315">
    <property type="component" value="Chromosome"/>
</dbReference>
<dbReference type="FunFam" id="3.30.565.10:FF:000010">
    <property type="entry name" value="Sensor histidine kinase RcsC"/>
    <property type="match status" value="1"/>
</dbReference>
<dbReference type="InterPro" id="IPR036890">
    <property type="entry name" value="HATPase_C_sf"/>
</dbReference>
<keyword evidence="19" id="KW-1185">Reference proteome</keyword>
<evidence type="ECO:0000256" key="12">
    <source>
        <dbReference type="ARBA" id="ARBA00023012"/>
    </source>
</evidence>
<feature type="transmembrane region" description="Helical" evidence="15">
    <location>
        <begin position="43"/>
        <end position="63"/>
    </location>
</feature>
<dbReference type="SUPFAM" id="SSF52172">
    <property type="entry name" value="CheY-like"/>
    <property type="match status" value="1"/>
</dbReference>
<dbReference type="PRINTS" id="PR00344">
    <property type="entry name" value="BCTRLSENSOR"/>
</dbReference>
<dbReference type="AlphaFoldDB" id="G4T2F4"/>
<keyword evidence="8" id="KW-0547">Nucleotide-binding</keyword>
<dbReference type="SUPFAM" id="SSF55874">
    <property type="entry name" value="ATPase domain of HSP90 chaperone/DNA topoisomerase II/histidine kinase"/>
    <property type="match status" value="1"/>
</dbReference>
<evidence type="ECO:0000256" key="15">
    <source>
        <dbReference type="SAM" id="Phobius"/>
    </source>
</evidence>
<evidence type="ECO:0000313" key="18">
    <source>
        <dbReference type="EMBL" id="CCE23594.1"/>
    </source>
</evidence>
<dbReference type="HOGENOM" id="CLU_000445_114_62_6"/>
<dbReference type="FunFam" id="1.10.287.130:FF:000004">
    <property type="entry name" value="Ethylene receptor 1"/>
    <property type="match status" value="1"/>
</dbReference>
<evidence type="ECO:0000256" key="5">
    <source>
        <dbReference type="ARBA" id="ARBA00022553"/>
    </source>
</evidence>
<name>G4T2F4_META2</name>
<dbReference type="KEGG" id="mah:MEALZ_1908"/>
<dbReference type="GO" id="GO:0000155">
    <property type="term" value="F:phosphorelay sensor kinase activity"/>
    <property type="evidence" value="ECO:0007669"/>
    <property type="project" value="InterPro"/>
</dbReference>
<dbReference type="PROSITE" id="PS50109">
    <property type="entry name" value="HIS_KIN"/>
    <property type="match status" value="1"/>
</dbReference>
<keyword evidence="5 14" id="KW-0597">Phosphoprotein</keyword>
<evidence type="ECO:0000313" key="19">
    <source>
        <dbReference type="Proteomes" id="UP000008315"/>
    </source>
</evidence>
<dbReference type="InterPro" id="IPR011006">
    <property type="entry name" value="CheY-like_superfamily"/>
</dbReference>
<dbReference type="PROSITE" id="PS50110">
    <property type="entry name" value="RESPONSE_REGULATORY"/>
    <property type="match status" value="1"/>
</dbReference>
<keyword evidence="10" id="KW-0067">ATP-binding</keyword>
<evidence type="ECO:0000256" key="11">
    <source>
        <dbReference type="ARBA" id="ARBA00022989"/>
    </source>
</evidence>
<keyword evidence="4" id="KW-1003">Cell membrane</keyword>
<dbReference type="PANTHER" id="PTHR43047">
    <property type="entry name" value="TWO-COMPONENT HISTIDINE PROTEIN KINASE"/>
    <property type="match status" value="1"/>
</dbReference>
<keyword evidence="7 15" id="KW-0812">Transmembrane</keyword>
<evidence type="ECO:0000256" key="2">
    <source>
        <dbReference type="ARBA" id="ARBA00004651"/>
    </source>
</evidence>
<dbReference type="Pfam" id="PF02518">
    <property type="entry name" value="HATPase_c"/>
    <property type="match status" value="1"/>
</dbReference>
<dbReference type="Gene3D" id="3.40.50.2300">
    <property type="match status" value="1"/>
</dbReference>
<evidence type="ECO:0000256" key="10">
    <source>
        <dbReference type="ARBA" id="ARBA00022840"/>
    </source>
</evidence>
<accession>G4T2F4</accession>
<gene>
    <name evidence="18" type="ordered locus">MEALZ_1908</name>
</gene>
<protein>
    <recommendedName>
        <fullName evidence="3">histidine kinase</fullName>
        <ecNumber evidence="3">2.7.13.3</ecNumber>
    </recommendedName>
</protein>
<dbReference type="EMBL" id="FO082060">
    <property type="protein sequence ID" value="CCE23594.1"/>
    <property type="molecule type" value="Genomic_DNA"/>
</dbReference>
<dbReference type="Pfam" id="PF00072">
    <property type="entry name" value="Response_reg"/>
    <property type="match status" value="1"/>
</dbReference>
<dbReference type="EC" id="2.7.13.3" evidence="3"/>
<evidence type="ECO:0000256" key="3">
    <source>
        <dbReference type="ARBA" id="ARBA00012438"/>
    </source>
</evidence>
<reference evidence="19" key="1">
    <citation type="journal article" date="2012" name="J. Bacteriol.">
        <title>Genome sequence of the haloalkaliphilic methanotrophic bacterium Methylomicrobium alcaliphilum 20Z.</title>
        <authorList>
            <person name="Vuilleumier S."/>
            <person name="Khmelenina V.N."/>
            <person name="Bringel F."/>
            <person name="Reshetnikov A.S."/>
            <person name="Lajus A."/>
            <person name="Mangenot S."/>
            <person name="Rouy Z."/>
            <person name="Op den Camp H.J."/>
            <person name="Jetten M.S."/>
            <person name="Dispirito A.A."/>
            <person name="Dunfield P."/>
            <person name="Klotz M.G."/>
            <person name="Semrau J.D."/>
            <person name="Stein L.Y."/>
            <person name="Barbe V."/>
            <person name="Medigue C."/>
            <person name="Trotsenko Y.A."/>
            <person name="Kalyuzhnaya M.G."/>
        </authorList>
    </citation>
    <scope>NUCLEOTIDE SEQUENCE [LARGE SCALE GENOMIC DNA]</scope>
    <source>
        <strain evidence="19">DSM 19304 / NCIMB 14124 / VKM B-2133 / 20Z</strain>
    </source>
</reference>
<evidence type="ECO:0000259" key="16">
    <source>
        <dbReference type="PROSITE" id="PS50109"/>
    </source>
</evidence>
<evidence type="ECO:0000256" key="6">
    <source>
        <dbReference type="ARBA" id="ARBA00022679"/>
    </source>
</evidence>
<organism evidence="18 19">
    <name type="scientific">Methylotuvimicrobium alcaliphilum (strain DSM 19304 / NCIMB 14124 / VKM B-2133 / 20Z)</name>
    <name type="common">Methylomicrobium alcaliphilum</name>
    <dbReference type="NCBI Taxonomy" id="1091494"/>
    <lineage>
        <taxon>Bacteria</taxon>
        <taxon>Pseudomonadati</taxon>
        <taxon>Pseudomonadota</taxon>
        <taxon>Gammaproteobacteria</taxon>
        <taxon>Methylococcales</taxon>
        <taxon>Methylococcaceae</taxon>
        <taxon>Methylotuvimicrobium</taxon>
    </lineage>
</organism>
<dbReference type="InterPro" id="IPR007895">
    <property type="entry name" value="MASE1"/>
</dbReference>
<dbReference type="InterPro" id="IPR005467">
    <property type="entry name" value="His_kinase_dom"/>
</dbReference>
<dbReference type="RefSeq" id="WP_014148387.1">
    <property type="nucleotide sequence ID" value="NC_016112.1"/>
</dbReference>
<evidence type="ECO:0000256" key="13">
    <source>
        <dbReference type="ARBA" id="ARBA00023136"/>
    </source>
</evidence>
<feature type="domain" description="Histidine kinase" evidence="16">
    <location>
        <begin position="506"/>
        <end position="721"/>
    </location>
</feature>
<feature type="modified residue" description="4-aspartylphosphate" evidence="14">
    <location>
        <position position="793"/>
    </location>
</feature>
<keyword evidence="9 18" id="KW-0418">Kinase</keyword>
<dbReference type="GO" id="GO:0005524">
    <property type="term" value="F:ATP binding"/>
    <property type="evidence" value="ECO:0007669"/>
    <property type="project" value="UniProtKB-KW"/>
</dbReference>
<evidence type="ECO:0000259" key="17">
    <source>
        <dbReference type="PROSITE" id="PS50110"/>
    </source>
</evidence>
<keyword evidence="13 15" id="KW-0472">Membrane</keyword>
<keyword evidence="12" id="KW-0902">Two-component regulatory system</keyword>
<dbReference type="SMART" id="SM00387">
    <property type="entry name" value="HATPase_c"/>
    <property type="match status" value="1"/>
</dbReference>
<dbReference type="InterPro" id="IPR003661">
    <property type="entry name" value="HisK_dim/P_dom"/>
</dbReference>
<evidence type="ECO:0000256" key="4">
    <source>
        <dbReference type="ARBA" id="ARBA00022475"/>
    </source>
</evidence>
<dbReference type="SMART" id="SM00448">
    <property type="entry name" value="REC"/>
    <property type="match status" value="1"/>
</dbReference>
<dbReference type="Gene3D" id="3.30.565.10">
    <property type="entry name" value="Histidine kinase-like ATPase, C-terminal domain"/>
    <property type="match status" value="1"/>
</dbReference>
<evidence type="ECO:0000256" key="1">
    <source>
        <dbReference type="ARBA" id="ARBA00000085"/>
    </source>
</evidence>
<keyword evidence="6" id="KW-0808">Transferase</keyword>
<comment type="subcellular location">
    <subcellularLocation>
        <location evidence="2">Cell membrane</location>
        <topology evidence="2">Multi-pass membrane protein</topology>
    </subcellularLocation>
</comment>
<feature type="transmembrane region" description="Helical" evidence="15">
    <location>
        <begin position="16"/>
        <end position="36"/>
    </location>
</feature>
<dbReference type="GO" id="GO:0009927">
    <property type="term" value="F:histidine phosphotransfer kinase activity"/>
    <property type="evidence" value="ECO:0007669"/>
    <property type="project" value="TreeGrafter"/>
</dbReference>
<dbReference type="InterPro" id="IPR003594">
    <property type="entry name" value="HATPase_dom"/>
</dbReference>
<dbReference type="Pfam" id="PF05231">
    <property type="entry name" value="MASE1"/>
    <property type="match status" value="1"/>
</dbReference>
<feature type="transmembrane region" description="Helical" evidence="15">
    <location>
        <begin position="193"/>
        <end position="214"/>
    </location>
</feature>
<feature type="transmembrane region" description="Helical" evidence="15">
    <location>
        <begin position="447"/>
        <end position="468"/>
    </location>
</feature>
<dbReference type="GO" id="GO:0005886">
    <property type="term" value="C:plasma membrane"/>
    <property type="evidence" value="ECO:0007669"/>
    <property type="project" value="UniProtKB-SubCell"/>
</dbReference>
<proteinExistence type="predicted"/>